<proteinExistence type="predicted"/>
<gene>
    <name evidence="1" type="ORF">OKA104_LOCUS55279</name>
</gene>
<dbReference type="Proteomes" id="UP000663881">
    <property type="component" value="Unassembled WGS sequence"/>
</dbReference>
<organism evidence="1 2">
    <name type="scientific">Adineta steineri</name>
    <dbReference type="NCBI Taxonomy" id="433720"/>
    <lineage>
        <taxon>Eukaryota</taxon>
        <taxon>Metazoa</taxon>
        <taxon>Spiralia</taxon>
        <taxon>Gnathifera</taxon>
        <taxon>Rotifera</taxon>
        <taxon>Eurotatoria</taxon>
        <taxon>Bdelloidea</taxon>
        <taxon>Adinetida</taxon>
        <taxon>Adinetidae</taxon>
        <taxon>Adineta</taxon>
    </lineage>
</organism>
<evidence type="ECO:0000313" key="2">
    <source>
        <dbReference type="Proteomes" id="UP000663881"/>
    </source>
</evidence>
<name>A0A820TVB9_9BILA</name>
<sequence>VVVGSVVDKLDVDIDDAVAGDDVVGSPGDDFVGNSDDVVVVESFDDFVVVVDNFY</sequence>
<dbReference type="EMBL" id="CAJOAY010038706">
    <property type="protein sequence ID" value="CAF4471839.1"/>
    <property type="molecule type" value="Genomic_DNA"/>
</dbReference>
<dbReference type="AlphaFoldDB" id="A0A820TVB9"/>
<reference evidence="1" key="1">
    <citation type="submission" date="2021-02" db="EMBL/GenBank/DDBJ databases">
        <authorList>
            <person name="Nowell W R."/>
        </authorList>
    </citation>
    <scope>NUCLEOTIDE SEQUENCE</scope>
</reference>
<accession>A0A820TVB9</accession>
<protein>
    <submittedName>
        <fullName evidence="1">Uncharacterized protein</fullName>
    </submittedName>
</protein>
<evidence type="ECO:0000313" key="1">
    <source>
        <dbReference type="EMBL" id="CAF4471839.1"/>
    </source>
</evidence>
<feature type="non-terminal residue" evidence="1">
    <location>
        <position position="1"/>
    </location>
</feature>
<comment type="caution">
    <text evidence="1">The sequence shown here is derived from an EMBL/GenBank/DDBJ whole genome shotgun (WGS) entry which is preliminary data.</text>
</comment>